<feature type="domain" description="DUF6473" evidence="1">
    <location>
        <begin position="1"/>
        <end position="275"/>
    </location>
</feature>
<dbReference type="Proteomes" id="UP000022447">
    <property type="component" value="Unassembled WGS sequence"/>
</dbReference>
<dbReference type="STRING" id="1449350.OCH239_05685"/>
<dbReference type="RefSeq" id="WP_051489475.1">
    <property type="nucleotide sequence ID" value="NZ_JALZ01000015.1"/>
</dbReference>
<comment type="caution">
    <text evidence="2">The sequence shown here is derived from an EMBL/GenBank/DDBJ whole genome shotgun (WGS) entry which is preliminary data.</text>
</comment>
<organism evidence="2 3">
    <name type="scientific">Roseivivax halodurans JCM 10272</name>
    <dbReference type="NCBI Taxonomy" id="1449350"/>
    <lineage>
        <taxon>Bacteria</taxon>
        <taxon>Pseudomonadati</taxon>
        <taxon>Pseudomonadota</taxon>
        <taxon>Alphaproteobacteria</taxon>
        <taxon>Rhodobacterales</taxon>
        <taxon>Roseobacteraceae</taxon>
        <taxon>Roseivivax</taxon>
    </lineage>
</organism>
<proteinExistence type="predicted"/>
<dbReference type="PATRIC" id="fig|1449350.3.peg.2815"/>
<accession>X7EFH7</accession>
<sequence length="296" mass="31998">MTWASGDRGRLEYFPCRYGNSRIAFRGPRQSCEGRYVACLGGTETYGRFVPEPYCAQLETAIGIPCVNFGVVNAGLDAFLCDSTILALAAGAEACVLQVMGAQNMSNRFYTVHPRRNDRFLRASDALAALYPEIDFTEHAFTRGMLQALLEAGPDRFPLVVEELQAAWLARMRSLLSDLGGTPILLWAASFTPPERVSYEEGATLGSDPLFVTRAMLEALEARVGQVVTYVRSNMAAFTAMEGMVFSDHDEGAAEQLLGAPAHAEIAELLAERVAQDLAAGGSMEKGRRAGTGLSP</sequence>
<evidence type="ECO:0000313" key="2">
    <source>
        <dbReference type="EMBL" id="ETX13951.1"/>
    </source>
</evidence>
<gene>
    <name evidence="2" type="ORF">OCH239_05685</name>
</gene>
<dbReference type="eggNOG" id="ENOG502Z950">
    <property type="taxonomic scope" value="Bacteria"/>
</dbReference>
<protein>
    <recommendedName>
        <fullName evidence="1">DUF6473 domain-containing protein</fullName>
    </recommendedName>
</protein>
<dbReference type="AlphaFoldDB" id="X7EFH7"/>
<keyword evidence="3" id="KW-1185">Reference proteome</keyword>
<dbReference type="OrthoDB" id="7838347at2"/>
<evidence type="ECO:0000259" key="1">
    <source>
        <dbReference type="Pfam" id="PF20078"/>
    </source>
</evidence>
<dbReference type="Pfam" id="PF20078">
    <property type="entry name" value="DUF6473"/>
    <property type="match status" value="1"/>
</dbReference>
<reference evidence="2 3" key="1">
    <citation type="submission" date="2014-01" db="EMBL/GenBank/DDBJ databases">
        <title>Roseivivax halodurans JCM 10272 Genome Sequencing.</title>
        <authorList>
            <person name="Lai Q."/>
            <person name="Li G."/>
            <person name="Shao Z."/>
        </authorList>
    </citation>
    <scope>NUCLEOTIDE SEQUENCE [LARGE SCALE GENOMIC DNA]</scope>
    <source>
        <strain evidence="2 3">JCM 10272</strain>
    </source>
</reference>
<dbReference type="InterPro" id="IPR045524">
    <property type="entry name" value="DUF6473"/>
</dbReference>
<name>X7EFH7_9RHOB</name>
<evidence type="ECO:0000313" key="3">
    <source>
        <dbReference type="Proteomes" id="UP000022447"/>
    </source>
</evidence>
<dbReference type="EMBL" id="JALZ01000015">
    <property type="protein sequence ID" value="ETX13951.1"/>
    <property type="molecule type" value="Genomic_DNA"/>
</dbReference>